<evidence type="ECO:0000313" key="8">
    <source>
        <dbReference type="Proteomes" id="UP000813462"/>
    </source>
</evidence>
<evidence type="ECO:0000256" key="3">
    <source>
        <dbReference type="ARBA" id="ARBA00022963"/>
    </source>
</evidence>
<dbReference type="AlphaFoldDB" id="A0A978VLC3"/>
<gene>
    <name evidence="7" type="ORF">FEM48_Zijuj04G0179800</name>
</gene>
<dbReference type="InterPro" id="IPR033556">
    <property type="entry name" value="PLA"/>
</dbReference>
<keyword evidence="3 5" id="KW-0442">Lipid degradation</keyword>
<comment type="function">
    <text evidence="5">Acylhydrolase that catalyzes the hydrolysis of phospholipids at the sn-1 position.</text>
</comment>
<feature type="domain" description="Fungal lipase-type" evidence="6">
    <location>
        <begin position="136"/>
        <end position="293"/>
    </location>
</feature>
<evidence type="ECO:0000256" key="4">
    <source>
        <dbReference type="ARBA" id="ARBA00023098"/>
    </source>
</evidence>
<proteinExistence type="inferred from homology"/>
<evidence type="ECO:0000313" key="7">
    <source>
        <dbReference type="EMBL" id="KAH7533892.1"/>
    </source>
</evidence>
<keyword evidence="4 5" id="KW-0443">Lipid metabolism</keyword>
<evidence type="ECO:0000259" key="6">
    <source>
        <dbReference type="Pfam" id="PF01764"/>
    </source>
</evidence>
<dbReference type="EMBL" id="JAEACU010000004">
    <property type="protein sequence ID" value="KAH7533892.1"/>
    <property type="molecule type" value="Genomic_DNA"/>
</dbReference>
<dbReference type="SUPFAM" id="SSF53474">
    <property type="entry name" value="alpha/beta-Hydrolases"/>
    <property type="match status" value="1"/>
</dbReference>
<dbReference type="InterPro" id="IPR002921">
    <property type="entry name" value="Fungal_lipase-type"/>
</dbReference>
<reference evidence="7" key="1">
    <citation type="journal article" date="2021" name="Front. Plant Sci.">
        <title>Chromosome-Scale Genome Assembly for Chinese Sour Jujube and Insights Into Its Genome Evolution and Domestication Signature.</title>
        <authorList>
            <person name="Shen L.-Y."/>
            <person name="Luo H."/>
            <person name="Wang X.-L."/>
            <person name="Wang X.-M."/>
            <person name="Qiu X.-J."/>
            <person name="Liu H."/>
            <person name="Zhou S.-S."/>
            <person name="Jia K.-H."/>
            <person name="Nie S."/>
            <person name="Bao Y.-T."/>
            <person name="Zhang R.-G."/>
            <person name="Yun Q.-Z."/>
            <person name="Chai Y.-H."/>
            <person name="Lu J.-Y."/>
            <person name="Li Y."/>
            <person name="Zhao S.-W."/>
            <person name="Mao J.-F."/>
            <person name="Jia S.-G."/>
            <person name="Mao Y.-M."/>
        </authorList>
    </citation>
    <scope>NUCLEOTIDE SEQUENCE</scope>
    <source>
        <strain evidence="7">AT0</strain>
        <tissue evidence="7">Leaf</tissue>
    </source>
</reference>
<dbReference type="Proteomes" id="UP000813462">
    <property type="component" value="Unassembled WGS sequence"/>
</dbReference>
<dbReference type="InterPro" id="IPR029058">
    <property type="entry name" value="AB_hydrolase_fold"/>
</dbReference>
<sequence length="405" mass="45588">MSSIAQKWKELSGENDWEGLLDPLDIDLRRYLIQYGDKIQAVIDSFIDDKSSKNIGLPRYIKRHLFPRVGLVNGNPFDYEVKKYFYASTKDIKLEKGSVSLQPQSKPVAGYSNWMGYIAVSSDTGSLALGRRDILVVIRGTLMDIEWNIDFQFQLVSASDILGTEYDPKVQQGWYTYYTTADPGSTYNSTSMRDQILSGVRELVDLYKDEEISITVTGHSMGGAFATLISTDIVYNGYNKPTDQPDNPCLVTAFLFASPPVGDPGFRRVFNSLDNIHALQVRNEKDEIPELPDRIEGYVHVGKKLVIDTTQSPYLKEKIISTENVLHDLQVYLHGIAGTQGSTGGFKLEVKRDLALINKKLDALKDEYNVGAEWWCVSNKGMIQMADGNWVVVLDREIDIEDDKP</sequence>
<dbReference type="PANTHER" id="PTHR31828:SF20">
    <property type="entry name" value="PHOSPHOLIPASE A1"/>
    <property type="match status" value="1"/>
</dbReference>
<comment type="caution">
    <text evidence="7">The sequence shown here is derived from an EMBL/GenBank/DDBJ whole genome shotgun (WGS) entry which is preliminary data.</text>
</comment>
<dbReference type="EC" id="3.1.1.-" evidence="5"/>
<dbReference type="CDD" id="cd00519">
    <property type="entry name" value="Lipase_3"/>
    <property type="match status" value="1"/>
</dbReference>
<evidence type="ECO:0000256" key="5">
    <source>
        <dbReference type="RuleBase" id="RU367093"/>
    </source>
</evidence>
<protein>
    <recommendedName>
        <fullName evidence="5">Phospholipase A1</fullName>
        <ecNumber evidence="5">3.1.1.-</ecNumber>
    </recommendedName>
</protein>
<comment type="similarity">
    <text evidence="1 5">Belongs to the AB hydrolase superfamily. Lipase family.</text>
</comment>
<dbReference type="PANTHER" id="PTHR31828">
    <property type="entry name" value="PHOSPHOLIPASE A1-IIGAMMA"/>
    <property type="match status" value="1"/>
</dbReference>
<dbReference type="Pfam" id="PF01764">
    <property type="entry name" value="Lipase_3"/>
    <property type="match status" value="1"/>
</dbReference>
<accession>A0A978VLC3</accession>
<organism evidence="7 8">
    <name type="scientific">Ziziphus jujuba var. spinosa</name>
    <dbReference type="NCBI Taxonomy" id="714518"/>
    <lineage>
        <taxon>Eukaryota</taxon>
        <taxon>Viridiplantae</taxon>
        <taxon>Streptophyta</taxon>
        <taxon>Embryophyta</taxon>
        <taxon>Tracheophyta</taxon>
        <taxon>Spermatophyta</taxon>
        <taxon>Magnoliopsida</taxon>
        <taxon>eudicotyledons</taxon>
        <taxon>Gunneridae</taxon>
        <taxon>Pentapetalae</taxon>
        <taxon>rosids</taxon>
        <taxon>fabids</taxon>
        <taxon>Rosales</taxon>
        <taxon>Rhamnaceae</taxon>
        <taxon>Paliureae</taxon>
        <taxon>Ziziphus</taxon>
    </lineage>
</organism>
<dbReference type="GO" id="GO:0008970">
    <property type="term" value="F:phospholipase A1 activity"/>
    <property type="evidence" value="ECO:0007669"/>
    <property type="project" value="UniProtKB-UniRule"/>
</dbReference>
<dbReference type="GO" id="GO:0016042">
    <property type="term" value="P:lipid catabolic process"/>
    <property type="evidence" value="ECO:0007669"/>
    <property type="project" value="UniProtKB-UniRule"/>
</dbReference>
<dbReference type="GO" id="GO:0005737">
    <property type="term" value="C:cytoplasm"/>
    <property type="evidence" value="ECO:0007669"/>
    <property type="project" value="UniProtKB-ARBA"/>
</dbReference>
<evidence type="ECO:0000256" key="2">
    <source>
        <dbReference type="ARBA" id="ARBA00022801"/>
    </source>
</evidence>
<dbReference type="FunFam" id="3.40.50.1820:FF:000065">
    <property type="entry name" value="Phospholipase A1-II 3"/>
    <property type="match status" value="1"/>
</dbReference>
<dbReference type="OrthoDB" id="438440at2759"/>
<evidence type="ECO:0000256" key="1">
    <source>
        <dbReference type="ARBA" id="ARBA00010701"/>
    </source>
</evidence>
<dbReference type="Gene3D" id="3.40.50.1820">
    <property type="entry name" value="alpha/beta hydrolase"/>
    <property type="match status" value="1"/>
</dbReference>
<keyword evidence="2 5" id="KW-0378">Hydrolase</keyword>
<name>A0A978VLC3_ZIZJJ</name>